<keyword evidence="6" id="KW-1003">Cell membrane</keyword>
<reference evidence="8 9" key="1">
    <citation type="submission" date="2012-05" db="EMBL/GenBank/DDBJ databases">
        <authorList>
            <person name="Harkins D.M."/>
            <person name="Madupu R."/>
            <person name="Durkin A.S."/>
            <person name="Torralba M."/>
            <person name="Methe B."/>
            <person name="Sutton G.G."/>
            <person name="Nelson K.E."/>
        </authorList>
    </citation>
    <scope>NUCLEOTIDE SEQUENCE [LARGE SCALE GENOMIC DNA]</scope>
    <source>
        <strain evidence="8 9">F0489</strain>
    </source>
</reference>
<keyword evidence="9" id="KW-1185">Reference proteome</keyword>
<dbReference type="InterPro" id="IPR000412">
    <property type="entry name" value="ABC_2_transport"/>
</dbReference>
<evidence type="ECO:0000256" key="3">
    <source>
        <dbReference type="ARBA" id="ARBA00022989"/>
    </source>
</evidence>
<evidence type="ECO:0000256" key="4">
    <source>
        <dbReference type="ARBA" id="ARBA00023136"/>
    </source>
</evidence>
<comment type="subcellular location">
    <subcellularLocation>
        <location evidence="6">Cell membrane</location>
        <topology evidence="6">Multi-pass membrane protein</topology>
    </subcellularLocation>
    <subcellularLocation>
        <location evidence="1">Membrane</location>
        <topology evidence="1">Multi-pass membrane protein</topology>
    </subcellularLocation>
</comment>
<feature type="transmembrane region" description="Helical" evidence="6">
    <location>
        <begin position="239"/>
        <end position="258"/>
    </location>
</feature>
<evidence type="ECO:0000313" key="8">
    <source>
        <dbReference type="EMBL" id="EJF43268.1"/>
    </source>
</evidence>
<dbReference type="Proteomes" id="UP000002941">
    <property type="component" value="Unassembled WGS sequence"/>
</dbReference>
<protein>
    <recommendedName>
        <fullName evidence="6">Transport permease protein</fullName>
    </recommendedName>
</protein>
<dbReference type="PANTHER" id="PTHR43229">
    <property type="entry name" value="NODULATION PROTEIN J"/>
    <property type="match status" value="1"/>
</dbReference>
<dbReference type="AlphaFoldDB" id="J1HCZ2"/>
<dbReference type="InterPro" id="IPR051784">
    <property type="entry name" value="Nod_factor_ABC_transporter"/>
</dbReference>
<feature type="transmembrane region" description="Helical" evidence="6">
    <location>
        <begin position="75"/>
        <end position="100"/>
    </location>
</feature>
<dbReference type="InterPro" id="IPR013525">
    <property type="entry name" value="ABC2_TM"/>
</dbReference>
<dbReference type="PANTHER" id="PTHR43229:SF2">
    <property type="entry name" value="NODULATION PROTEIN J"/>
    <property type="match status" value="1"/>
</dbReference>
<dbReference type="eggNOG" id="COG0842">
    <property type="taxonomic scope" value="Bacteria"/>
</dbReference>
<keyword evidence="4 6" id="KW-0472">Membrane</keyword>
<dbReference type="OrthoDB" id="3370990at2"/>
<evidence type="ECO:0000256" key="6">
    <source>
        <dbReference type="RuleBase" id="RU361157"/>
    </source>
</evidence>
<feature type="domain" description="ABC transmembrane type-2" evidence="7">
    <location>
        <begin position="35"/>
        <end position="261"/>
    </location>
</feature>
<keyword evidence="5" id="KW-0046">Antibiotic resistance</keyword>
<dbReference type="InterPro" id="IPR047817">
    <property type="entry name" value="ABC2_TM_bact-type"/>
</dbReference>
<evidence type="ECO:0000256" key="1">
    <source>
        <dbReference type="ARBA" id="ARBA00004141"/>
    </source>
</evidence>
<evidence type="ECO:0000259" key="7">
    <source>
        <dbReference type="PROSITE" id="PS51012"/>
    </source>
</evidence>
<dbReference type="PATRIC" id="fig|1125718.3.peg.1674"/>
<evidence type="ECO:0000256" key="2">
    <source>
        <dbReference type="ARBA" id="ARBA00022692"/>
    </source>
</evidence>
<sequence length="262" mass="27743">MTVFAQRVTDRRPSSARALAGAVQRNNLRLRRNSASLVSALVIPGMSMLAFWIVFGHAASASGFDYALFLTAASMFQAVMFTAGGSSMALAVDMESGLLARLRAMPIRAMVAVGGRMITDLLRALLSVGAIVVIGLICGAKPDSVGGLVLSCATALLMGQVLVLAFCGLALRSHHPVQTAGLIQGVEMPLLMLSTAFIPIAALPDWLEPIIRHMPFSVMIDTNRALLSGLTPGDEGWEALAWLAIGLILGVWWVSGAFRRQA</sequence>
<dbReference type="PIRSF" id="PIRSF006648">
    <property type="entry name" value="DrrB"/>
    <property type="match status" value="1"/>
</dbReference>
<dbReference type="PROSITE" id="PS51012">
    <property type="entry name" value="ABC_TM2"/>
    <property type="match status" value="1"/>
</dbReference>
<dbReference type="Pfam" id="PF01061">
    <property type="entry name" value="ABC2_membrane"/>
    <property type="match status" value="1"/>
</dbReference>
<feature type="transmembrane region" description="Helical" evidence="6">
    <location>
        <begin position="121"/>
        <end position="142"/>
    </location>
</feature>
<keyword evidence="6" id="KW-0813">Transport</keyword>
<dbReference type="GO" id="GO:0043190">
    <property type="term" value="C:ATP-binding cassette (ABC) transporter complex"/>
    <property type="evidence" value="ECO:0007669"/>
    <property type="project" value="InterPro"/>
</dbReference>
<evidence type="ECO:0000313" key="9">
    <source>
        <dbReference type="Proteomes" id="UP000002941"/>
    </source>
</evidence>
<keyword evidence="3 6" id="KW-1133">Transmembrane helix</keyword>
<accession>J1HCZ2</accession>
<feature type="transmembrane region" description="Helical" evidence="6">
    <location>
        <begin position="190"/>
        <end position="207"/>
    </location>
</feature>
<gene>
    <name evidence="8" type="ORF">HMPREF1318_1857</name>
</gene>
<dbReference type="GO" id="GO:0140359">
    <property type="term" value="F:ABC-type transporter activity"/>
    <property type="evidence" value="ECO:0007669"/>
    <property type="project" value="InterPro"/>
</dbReference>
<feature type="transmembrane region" description="Helical" evidence="6">
    <location>
        <begin position="148"/>
        <end position="169"/>
    </location>
</feature>
<dbReference type="EMBL" id="AKFT01000128">
    <property type="protein sequence ID" value="EJF43268.1"/>
    <property type="molecule type" value="Genomic_DNA"/>
</dbReference>
<comment type="similarity">
    <text evidence="6">Belongs to the ABC-2 integral membrane protein family.</text>
</comment>
<dbReference type="GO" id="GO:0046677">
    <property type="term" value="P:response to antibiotic"/>
    <property type="evidence" value="ECO:0007669"/>
    <property type="project" value="UniProtKB-KW"/>
</dbReference>
<name>J1HCZ2_9ACTO</name>
<organism evidence="8 9">
    <name type="scientific">Actinomyces massiliensis F0489</name>
    <dbReference type="NCBI Taxonomy" id="1125718"/>
    <lineage>
        <taxon>Bacteria</taxon>
        <taxon>Bacillati</taxon>
        <taxon>Actinomycetota</taxon>
        <taxon>Actinomycetes</taxon>
        <taxon>Actinomycetales</taxon>
        <taxon>Actinomycetaceae</taxon>
        <taxon>Actinomyces</taxon>
    </lineage>
</organism>
<dbReference type="RefSeq" id="WP_008731904.1">
    <property type="nucleotide sequence ID" value="NZ_AKFT01000128.1"/>
</dbReference>
<evidence type="ECO:0000256" key="5">
    <source>
        <dbReference type="ARBA" id="ARBA00023251"/>
    </source>
</evidence>
<keyword evidence="2 6" id="KW-0812">Transmembrane</keyword>
<comment type="caution">
    <text evidence="8">The sequence shown here is derived from an EMBL/GenBank/DDBJ whole genome shotgun (WGS) entry which is preliminary data.</text>
</comment>
<feature type="transmembrane region" description="Helical" evidence="6">
    <location>
        <begin position="35"/>
        <end position="55"/>
    </location>
</feature>
<proteinExistence type="inferred from homology"/>